<evidence type="ECO:0000256" key="1">
    <source>
        <dbReference type="ARBA" id="ARBA00022723"/>
    </source>
</evidence>
<dbReference type="PANTHER" id="PTHR46600:SF7">
    <property type="entry name" value="SI:DKEY-228B2.6-RELATED"/>
    <property type="match status" value="1"/>
</dbReference>
<dbReference type="SMART" id="SM00980">
    <property type="entry name" value="THAP"/>
    <property type="match status" value="1"/>
</dbReference>
<dbReference type="GO" id="GO:0008270">
    <property type="term" value="F:zinc ion binding"/>
    <property type="evidence" value="ECO:0007669"/>
    <property type="project" value="UniProtKB-KW"/>
</dbReference>
<keyword evidence="2 5" id="KW-0863">Zinc-finger</keyword>
<keyword evidence="4 5" id="KW-0238">DNA-binding</keyword>
<dbReference type="SMART" id="SM00692">
    <property type="entry name" value="DM3"/>
    <property type="match status" value="1"/>
</dbReference>
<accession>V5HQA5</accession>
<evidence type="ECO:0000259" key="7">
    <source>
        <dbReference type="PROSITE" id="PS50950"/>
    </source>
</evidence>
<feature type="domain" description="THAP-type" evidence="7">
    <location>
        <begin position="1"/>
        <end position="90"/>
    </location>
</feature>
<organism evidence="8">
    <name type="scientific">Ixodes ricinus</name>
    <name type="common">Common tick</name>
    <name type="synonym">Acarus ricinus</name>
    <dbReference type="NCBI Taxonomy" id="34613"/>
    <lineage>
        <taxon>Eukaryota</taxon>
        <taxon>Metazoa</taxon>
        <taxon>Ecdysozoa</taxon>
        <taxon>Arthropoda</taxon>
        <taxon>Chelicerata</taxon>
        <taxon>Arachnida</taxon>
        <taxon>Acari</taxon>
        <taxon>Parasitiformes</taxon>
        <taxon>Ixodida</taxon>
        <taxon>Ixodoidea</taxon>
        <taxon>Ixodidae</taxon>
        <taxon>Ixodinae</taxon>
        <taxon>Ixodes</taxon>
    </lineage>
</organism>
<evidence type="ECO:0000313" key="8">
    <source>
        <dbReference type="EMBL" id="JAB77962.1"/>
    </source>
</evidence>
<dbReference type="GO" id="GO:0006357">
    <property type="term" value="P:regulation of transcription by RNA polymerase II"/>
    <property type="evidence" value="ECO:0007669"/>
    <property type="project" value="TreeGrafter"/>
</dbReference>
<keyword evidence="3" id="KW-0862">Zinc</keyword>
<feature type="region of interest" description="Disordered" evidence="6">
    <location>
        <begin position="174"/>
        <end position="196"/>
    </location>
</feature>
<dbReference type="GO" id="GO:0000978">
    <property type="term" value="F:RNA polymerase II cis-regulatory region sequence-specific DNA binding"/>
    <property type="evidence" value="ECO:0007669"/>
    <property type="project" value="TreeGrafter"/>
</dbReference>
<evidence type="ECO:0000256" key="6">
    <source>
        <dbReference type="SAM" id="MobiDB-lite"/>
    </source>
</evidence>
<protein>
    <submittedName>
        <fullName evidence="8">Putative thap domain protein</fullName>
    </submittedName>
</protein>
<dbReference type="GO" id="GO:0003700">
    <property type="term" value="F:DNA-binding transcription factor activity"/>
    <property type="evidence" value="ECO:0007669"/>
    <property type="project" value="TreeGrafter"/>
</dbReference>
<feature type="compositionally biased region" description="Polar residues" evidence="6">
    <location>
        <begin position="174"/>
        <end position="184"/>
    </location>
</feature>
<evidence type="ECO:0000256" key="3">
    <source>
        <dbReference type="ARBA" id="ARBA00022833"/>
    </source>
</evidence>
<proteinExistence type="evidence at transcript level"/>
<dbReference type="PROSITE" id="PS50950">
    <property type="entry name" value="ZF_THAP"/>
    <property type="match status" value="1"/>
</dbReference>
<dbReference type="InterPro" id="IPR026516">
    <property type="entry name" value="THAP1/10"/>
</dbReference>
<evidence type="ECO:0000256" key="5">
    <source>
        <dbReference type="PROSITE-ProRule" id="PRU00309"/>
    </source>
</evidence>
<dbReference type="InterPro" id="IPR006612">
    <property type="entry name" value="THAP_Znf"/>
</dbReference>
<sequence>CSALGCSNNPLRNPEVLFHKFPTDRKLQKAWVNAVRRVDFGKPWTPTPRSKLCSVHFSPESYERNLQVLAACGLSAKGTRLKKDAVQSLFAHRPPAVPARAAYIKRRRIETLRQALESGSSAAAGASPGNVLAEVSGTQTTKVIGSSKAVQTSAKHGCSSKGVQVSGVNAKSKCTQSSIDTVSRQTQTSQTTQEHPEDILRLSTWGRKDLLRMTLRALRGPRPILGKRSICPAPPHGEDVLETFTQTT</sequence>
<dbReference type="PANTHER" id="PTHR46600">
    <property type="entry name" value="THAP DOMAIN-CONTAINING"/>
    <property type="match status" value="1"/>
</dbReference>
<feature type="non-terminal residue" evidence="8">
    <location>
        <position position="1"/>
    </location>
</feature>
<dbReference type="AlphaFoldDB" id="V5HQA5"/>
<keyword evidence="1" id="KW-0479">Metal-binding</keyword>
<dbReference type="GO" id="GO:0005634">
    <property type="term" value="C:nucleus"/>
    <property type="evidence" value="ECO:0007669"/>
    <property type="project" value="TreeGrafter"/>
</dbReference>
<reference evidence="8" key="1">
    <citation type="journal article" date="2015" name="Sci. Rep.">
        <title>Tissue- and time-dependent transcription in Ixodes ricinus salivary glands and midguts when blood feeding on the vertebrate host.</title>
        <authorList>
            <person name="Kotsyfakis M."/>
            <person name="Schwarz A."/>
            <person name="Erhart J."/>
            <person name="Ribeiro J.M."/>
        </authorList>
    </citation>
    <scope>NUCLEOTIDE SEQUENCE</scope>
    <source>
        <tissue evidence="8">Salivary gland and midgut</tissue>
    </source>
</reference>
<dbReference type="Pfam" id="PF05485">
    <property type="entry name" value="THAP"/>
    <property type="match status" value="1"/>
</dbReference>
<dbReference type="EMBL" id="GANP01006506">
    <property type="protein sequence ID" value="JAB77962.1"/>
    <property type="molecule type" value="mRNA"/>
</dbReference>
<evidence type="ECO:0000256" key="2">
    <source>
        <dbReference type="ARBA" id="ARBA00022771"/>
    </source>
</evidence>
<dbReference type="SUPFAM" id="SSF57716">
    <property type="entry name" value="Glucocorticoid receptor-like (DNA-binding domain)"/>
    <property type="match status" value="1"/>
</dbReference>
<name>V5HQA5_IXORI</name>
<evidence type="ECO:0000256" key="4">
    <source>
        <dbReference type="ARBA" id="ARBA00023125"/>
    </source>
</evidence>